<dbReference type="GO" id="GO:0032259">
    <property type="term" value="P:methylation"/>
    <property type="evidence" value="ECO:0007669"/>
    <property type="project" value="UniProtKB-KW"/>
</dbReference>
<dbReference type="Proteomes" id="UP000177273">
    <property type="component" value="Unassembled WGS sequence"/>
</dbReference>
<dbReference type="Pfam" id="PF13489">
    <property type="entry name" value="Methyltransf_23"/>
    <property type="match status" value="1"/>
</dbReference>
<sequence length="197" mass="22253">MTENVFNSMANNYDNYDRKKLADVIRLEISKYLSNDSSNDILLDYGGGTGLVSLPIVENFKKVIIADSSKQMLEIALDKINIGNISNASILLVNDTTLLPNADIVILSLVLIHIPDTETILNKIYKILNPNGKVIIVDFDKNEKVNHPMIHNGFQHEELKAILEKEKFKNITIKNFYSANNLFMKENATLFIVQAEK</sequence>
<evidence type="ECO:0000313" key="2">
    <source>
        <dbReference type="EMBL" id="OFI47257.1"/>
    </source>
</evidence>
<evidence type="ECO:0000256" key="1">
    <source>
        <dbReference type="ARBA" id="ARBA00022679"/>
    </source>
</evidence>
<dbReference type="InterPro" id="IPR029063">
    <property type="entry name" value="SAM-dependent_MTases_sf"/>
</dbReference>
<reference evidence="3" key="1">
    <citation type="submission" date="2016-09" db="EMBL/GenBank/DDBJ databases">
        <title>Draft genome sequence of a novel species of the family Streptococcaceae isolated from flowers.</title>
        <authorList>
            <person name="Chuah L.-O."/>
            <person name="Yap K.-P."/>
            <person name="Thong K.L."/>
            <person name="Liong M.T."/>
            <person name="Ahmad R."/>
            <person name="Rusul G."/>
        </authorList>
    </citation>
    <scope>NUCLEOTIDE SEQUENCE [LARGE SCALE GENOMIC DNA]</scope>
    <source>
        <strain evidence="3">HibF3</strain>
    </source>
</reference>
<accession>A0A9Q5JH23</accession>
<keyword evidence="3" id="KW-1185">Reference proteome</keyword>
<dbReference type="GO" id="GO:0008168">
    <property type="term" value="F:methyltransferase activity"/>
    <property type="evidence" value="ECO:0007669"/>
    <property type="project" value="UniProtKB-KW"/>
</dbReference>
<dbReference type="EMBL" id="MKIQ01000023">
    <property type="protein sequence ID" value="OFI47257.1"/>
    <property type="molecule type" value="Genomic_DNA"/>
</dbReference>
<dbReference type="RefSeq" id="WP_070787558.1">
    <property type="nucleotide sequence ID" value="NZ_MKIQ01000023.1"/>
</dbReference>
<dbReference type="CDD" id="cd02440">
    <property type="entry name" value="AdoMet_MTases"/>
    <property type="match status" value="1"/>
</dbReference>
<gene>
    <name evidence="2" type="ORF">BG262_01125</name>
</gene>
<dbReference type="AlphaFoldDB" id="A0A9Q5JH23"/>
<dbReference type="PANTHER" id="PTHR43861">
    <property type="entry name" value="TRANS-ACONITATE 2-METHYLTRANSFERASE-RELATED"/>
    <property type="match status" value="1"/>
</dbReference>
<evidence type="ECO:0000313" key="3">
    <source>
        <dbReference type="Proteomes" id="UP000177273"/>
    </source>
</evidence>
<dbReference type="PANTHER" id="PTHR43861:SF3">
    <property type="entry name" value="PUTATIVE (AFU_ORTHOLOGUE AFUA_2G14390)-RELATED"/>
    <property type="match status" value="1"/>
</dbReference>
<protein>
    <submittedName>
        <fullName evidence="2">Methylase</fullName>
    </submittedName>
</protein>
<name>A0A9Q5JH23_9LACT</name>
<dbReference type="OrthoDB" id="2287745at2"/>
<comment type="caution">
    <text evidence="2">The sequence shown here is derived from an EMBL/GenBank/DDBJ whole genome shotgun (WGS) entry which is preliminary data.</text>
</comment>
<proteinExistence type="predicted"/>
<dbReference type="Gene3D" id="3.40.50.150">
    <property type="entry name" value="Vaccinia Virus protein VP39"/>
    <property type="match status" value="1"/>
</dbReference>
<dbReference type="SUPFAM" id="SSF53335">
    <property type="entry name" value="S-adenosyl-L-methionine-dependent methyltransferases"/>
    <property type="match status" value="1"/>
</dbReference>
<keyword evidence="2" id="KW-0489">Methyltransferase</keyword>
<keyword evidence="1" id="KW-0808">Transferase</keyword>
<organism evidence="2 3">
    <name type="scientific">Floricoccus penangensis</name>
    <dbReference type="NCBI Taxonomy" id="1859475"/>
    <lineage>
        <taxon>Bacteria</taxon>
        <taxon>Bacillati</taxon>
        <taxon>Bacillota</taxon>
        <taxon>Bacilli</taxon>
        <taxon>Lactobacillales</taxon>
        <taxon>Streptococcaceae</taxon>
        <taxon>Floricoccus</taxon>
    </lineage>
</organism>